<reference evidence="4" key="1">
    <citation type="journal article" date="2015" name="BMC Genomics">
        <title>Draft genome of a commonly misdiagnosed multidrug resistant pathogen Candida auris.</title>
        <authorList>
            <person name="Chatterjee S."/>
            <person name="Alampalli S.V."/>
            <person name="Nageshan R.K."/>
            <person name="Chettiar S.T."/>
            <person name="Joshi S."/>
            <person name="Tatu U.S."/>
        </authorList>
    </citation>
    <scope>NUCLEOTIDE SEQUENCE [LARGE SCALE GENOMIC DNA]</scope>
    <source>
        <strain evidence="4">6684</strain>
    </source>
</reference>
<evidence type="ECO:0000256" key="1">
    <source>
        <dbReference type="SAM" id="MobiDB-lite"/>
    </source>
</evidence>
<dbReference type="GO" id="GO:0005829">
    <property type="term" value="C:cytosol"/>
    <property type="evidence" value="ECO:0007669"/>
    <property type="project" value="GOC"/>
</dbReference>
<dbReference type="VEuPathDB" id="FungiDB:QG37_05123"/>
<dbReference type="VEuPathDB" id="FungiDB:CJI96_0000828"/>
<comment type="caution">
    <text evidence="3">The sequence shown here is derived from an EMBL/GenBank/DDBJ whole genome shotgun (WGS) entry which is preliminary data.</text>
</comment>
<protein>
    <recommendedName>
        <fullName evidence="2">LAA1-like C-terminal TPR repeats domain-containing protein</fullName>
    </recommendedName>
</protein>
<dbReference type="GO" id="GO:0042147">
    <property type="term" value="P:retrograde transport, endosome to Golgi"/>
    <property type="evidence" value="ECO:0007669"/>
    <property type="project" value="TreeGrafter"/>
</dbReference>
<dbReference type="PANTHER" id="PTHR21663:SF0">
    <property type="entry name" value="HEAT REPEAT-CONTAINING PROTEIN 5B"/>
    <property type="match status" value="1"/>
</dbReference>
<dbReference type="VEuPathDB" id="FungiDB:CJJ07_003624"/>
<feature type="domain" description="LAA1-like C-terminal TPR repeats" evidence="2">
    <location>
        <begin position="1969"/>
        <end position="2128"/>
    </location>
</feature>
<dbReference type="SUPFAM" id="SSF48371">
    <property type="entry name" value="ARM repeat"/>
    <property type="match status" value="1"/>
</dbReference>
<dbReference type="Pfam" id="PF20210">
    <property type="entry name" value="Laa1_Sip1_HTR5"/>
    <property type="match status" value="1"/>
</dbReference>
<feature type="compositionally biased region" description="Basic and acidic residues" evidence="1">
    <location>
        <begin position="547"/>
        <end position="561"/>
    </location>
</feature>
<evidence type="ECO:0000259" key="2">
    <source>
        <dbReference type="Pfam" id="PF25808"/>
    </source>
</evidence>
<dbReference type="Proteomes" id="UP000037122">
    <property type="component" value="Unassembled WGS sequence"/>
</dbReference>
<dbReference type="InterPro" id="IPR046837">
    <property type="entry name" value="Laa1/Sip1/HEATR5-like_HEAT"/>
</dbReference>
<dbReference type="EMBL" id="LGST01000035">
    <property type="protein sequence ID" value="KND98139.1"/>
    <property type="molecule type" value="Genomic_DNA"/>
</dbReference>
<dbReference type="InterPro" id="IPR057981">
    <property type="entry name" value="TPR_LAA1-like_C"/>
</dbReference>
<dbReference type="GO" id="GO:0006897">
    <property type="term" value="P:endocytosis"/>
    <property type="evidence" value="ECO:0007669"/>
    <property type="project" value="TreeGrafter"/>
</dbReference>
<organism evidence="3 4">
    <name type="scientific">Candidozyma auris</name>
    <name type="common">Yeast</name>
    <name type="synonym">Candida auris</name>
    <dbReference type="NCBI Taxonomy" id="498019"/>
    <lineage>
        <taxon>Eukaryota</taxon>
        <taxon>Fungi</taxon>
        <taxon>Dikarya</taxon>
        <taxon>Ascomycota</taxon>
        <taxon>Saccharomycotina</taxon>
        <taxon>Pichiomycetes</taxon>
        <taxon>Metschnikowiaceae</taxon>
        <taxon>Candidozyma</taxon>
    </lineage>
</organism>
<dbReference type="GO" id="GO:0005794">
    <property type="term" value="C:Golgi apparatus"/>
    <property type="evidence" value="ECO:0007669"/>
    <property type="project" value="TreeGrafter"/>
</dbReference>
<dbReference type="VEuPathDB" id="FungiDB:CJJ09_001107"/>
<accession>A0A0L0NVV9</accession>
<proteinExistence type="predicted"/>
<dbReference type="PANTHER" id="PTHR21663">
    <property type="entry name" value="HYPOTHETICAL HEAT DOMAIN-CONTAINING"/>
    <property type="match status" value="1"/>
</dbReference>
<sequence length="2140" mass="240624">MMLTNFDELILSLDKDDALKFASETYLHLTNSDPLGDEANCQEIWYKLTRLIHELCKTQSSEGETKGKSKDANSSESIKQKMSLNLIKLLSRDIVIVLEKLPNKIYDTANDLFPYLEVNDLGELSIPGKAASVVLIDLFENYPHHLTSLLNFGATVAYKLLKKCNSTNIIYLLSTVLKNALKSDIDEKMQAKLTKHLLKSILVSTISSNASTLDSNTSSILQVEYYIEALKNILILLSASHYEQLLEFSASTSSGSKLKPEAIMTQQHQFQSNMLNTQKKIFQFGFASEFPQIRSATAQFLAHLLHNFVDTGKFTAIDYIVESYPLPVVGLLNNEASHTLEIDGEIITSLREEQNVISVHNSEGIIDAALSFRNIQSGYIESLVMYLQLQQFQEWSFLSNKVCSIFDTILLKFAALNNSENAPNSEWSIVLSHWKIVIDFLLKESGAPVHELVAQYIVHRFSTTAGQYSRADSQTIHATQGKKQDSKIFGFKSTKKSKTKGDGSISINPYTNPYQLSLLLVVVDYLVPYAIDFNSLDDQTLALKNEDGDSAHINDDEKSDSADDDEAVPSKGNDYICELLVSLLVNKLEQTRNHATSSLLHYASINKSQSNSLILRLFHSVTLELSNSELQRDASSTERNVSPYVLTRLLSNSLALLSLLKQADSTILQNSTIAKILSFCTQNLKHGGNTSKRFLSNAACWIIMASLVTFSETSEFVKLNSSQFLVFWKNLLTSQLVSADLGSTSDASHVNEIMNNLMLRSLSLLCLHNYIDSIASTADIPSQLQFLLVKSYNYLTYLESTFEDVGAITAFNSHSFNESNFNPNSIGNLIFSTYHTSKLLPAKHRLASLILYNKKVVLQGFIKLAPTLKRDVNSSLVVFLTRVFADVKCFSRLLTNDPSKERSKLRKHKGALHRAAHRNHTLIKLQDDYNYEFGVTSKFASLGCPDEMSLTKDSINTNLYSSSKWEPTFLSWPSWFEQRVMQGSVFAYNQDPASFLLTGTRDQTYCAKSILRSIVDFSIELFQYVFPNLTFKIQFSLLEQLRSSLSQKTVDPMRKLAIQVNDTIALNGLLRYINESKSIVDSEILDAILTTVETINFSNILLDNFNAETVGMVCKMLPNDDVERIIARYINEIVSQTDPLVRGRMLLFLSAIFKHSHRGFSDVLDVILQLMRDPNPVMAYYSSSAAVVLLENSLGNSYLVKQLISLIHCNILNDSFGLHFENELMETQRLCYHVQANYSKIMCFGITSLGPALKSCDDNLKQAFTDLLVYFANGIGNCDSDECVNVTKDVLSAFQQILIFDSSFTPRFSAWFHRQAVDVIKANMKLGIGVVSPTFPSAESIFPVSTSIELYDLGFSSILEMTKVGIPTLNKENVNLAWIAMEINPTNSLMELIDYWVDSHPEKDWFSQVNALFKLSAKRLTGPFLEQTYQLKLLPLTQRRKKKNSNSIDMKDDEVKNIVNEDADSEDKNEPITWEFRLFLYDVMIHIMNAARRNSKLASSLTSKIQEIVRMSFLGTTSPITAIQLKGIELLDSTLSLFGQLQDPLYPGISILEQQQAQIISAVVPCFGPHSNTEVIVNAISVSSKFMNLPRIKFYSKQRILKTLVCLLEEISSNKFIKFTYLEAMSEFNRKAIQLSILNCWAVVKINFEESTQEANEQFASILTKYSDLLVSLWILALKDLSTLRYCQPSSKEIPLYGDCWLNFVEVLTIELELNSTKITELLQDDSSDFFFVLFCQCAEALIKSLDTPRVLLSMKRLVSIPTLVSSLIADDIFGEVIDLLDRLILVEEPTEAKIEVIEIALTLSRGCVKEVDGLDSSTKLFELLRIAMLPLFSNFPFLRDDYDPEEITHQMTLKKCNSASSLLILRKLLSAVVQMLSNFDGQSKASLCSCLFYLFAKFYEHNDDNLIGVILPYLKLVMNELGKDKSTVLSSFFTLLKSQGFFDTSKGRNNQVITIILLITNSDITLDEQEAEYLANAILGLILDTEFASAGVLAVKSLLKDTKSPLESSVVRNLMLKMVKQLANGDEKSTVDPLLAFEIVCVFSVSDSIQSDLERAVSLYAMLLPLFVKHDNAGIVNEDYLHGKTVLLLNRNPEAFKRVVNEYLDEEQKKHTESLVKKTRSHNQVSDANDSTIELKTFG</sequence>
<evidence type="ECO:0000313" key="4">
    <source>
        <dbReference type="Proteomes" id="UP000037122"/>
    </source>
</evidence>
<dbReference type="VEuPathDB" id="FungiDB:CJI97_003069"/>
<dbReference type="InterPro" id="IPR040108">
    <property type="entry name" value="Laa1/Sip1/HEATR5"/>
</dbReference>
<dbReference type="GO" id="GO:0016020">
    <property type="term" value="C:membrane"/>
    <property type="evidence" value="ECO:0007669"/>
    <property type="project" value="TreeGrafter"/>
</dbReference>
<dbReference type="VEuPathDB" id="FungiDB:B9J08_002998"/>
<evidence type="ECO:0000313" key="3">
    <source>
        <dbReference type="EMBL" id="KND98139.1"/>
    </source>
</evidence>
<name>A0A0L0NVV9_CANAR</name>
<dbReference type="InterPro" id="IPR016024">
    <property type="entry name" value="ARM-type_fold"/>
</dbReference>
<gene>
    <name evidence="3" type="ORF">QG37_05123</name>
</gene>
<dbReference type="GO" id="GO:0030139">
    <property type="term" value="C:endocytic vesicle"/>
    <property type="evidence" value="ECO:0007669"/>
    <property type="project" value="TreeGrafter"/>
</dbReference>
<dbReference type="GO" id="GO:0008104">
    <property type="term" value="P:intracellular protein localization"/>
    <property type="evidence" value="ECO:0007669"/>
    <property type="project" value="TreeGrafter"/>
</dbReference>
<dbReference type="Pfam" id="PF25808">
    <property type="entry name" value="TPR_LAA1_C"/>
    <property type="match status" value="1"/>
</dbReference>
<feature type="region of interest" description="Disordered" evidence="1">
    <location>
        <begin position="547"/>
        <end position="568"/>
    </location>
</feature>